<dbReference type="InterPro" id="IPR029058">
    <property type="entry name" value="AB_hydrolase_fold"/>
</dbReference>
<keyword evidence="2" id="KW-0378">Hydrolase</keyword>
<dbReference type="Gene3D" id="3.40.50.1820">
    <property type="entry name" value="alpha/beta hydrolase"/>
    <property type="match status" value="1"/>
</dbReference>
<name>A0A3S0KTG3_9GAMM</name>
<organism evidence="2 3">
    <name type="scientific">Shewanella canadensis</name>
    <dbReference type="NCBI Taxonomy" id="271096"/>
    <lineage>
        <taxon>Bacteria</taxon>
        <taxon>Pseudomonadati</taxon>
        <taxon>Pseudomonadota</taxon>
        <taxon>Gammaproteobacteria</taxon>
        <taxon>Alteromonadales</taxon>
        <taxon>Shewanellaceae</taxon>
        <taxon>Shewanella</taxon>
    </lineage>
</organism>
<dbReference type="SUPFAM" id="SSF53474">
    <property type="entry name" value="alpha/beta-Hydrolases"/>
    <property type="match status" value="1"/>
</dbReference>
<comment type="caution">
    <text evidence="2">The sequence shown here is derived from an EMBL/GenBank/DDBJ whole genome shotgun (WGS) entry which is preliminary data.</text>
</comment>
<dbReference type="OrthoDB" id="5758827at2"/>
<evidence type="ECO:0000313" key="2">
    <source>
        <dbReference type="EMBL" id="RTR37428.1"/>
    </source>
</evidence>
<dbReference type="InterPro" id="IPR022742">
    <property type="entry name" value="Hydrolase_4"/>
</dbReference>
<dbReference type="RefSeq" id="WP_126521768.1">
    <property type="nucleotide sequence ID" value="NZ_RXNU01000012.1"/>
</dbReference>
<dbReference type="Proteomes" id="UP000267448">
    <property type="component" value="Unassembled WGS sequence"/>
</dbReference>
<dbReference type="GO" id="GO:0016787">
    <property type="term" value="F:hydrolase activity"/>
    <property type="evidence" value="ECO:0007669"/>
    <property type="project" value="UniProtKB-KW"/>
</dbReference>
<dbReference type="Pfam" id="PF12146">
    <property type="entry name" value="Hydrolase_4"/>
    <property type="match status" value="1"/>
</dbReference>
<keyword evidence="3" id="KW-1185">Reference proteome</keyword>
<accession>A0A3S0KTG3</accession>
<proteinExistence type="predicted"/>
<evidence type="ECO:0000313" key="3">
    <source>
        <dbReference type="Proteomes" id="UP000267448"/>
    </source>
</evidence>
<dbReference type="AlphaFoldDB" id="A0A3S0KTG3"/>
<evidence type="ECO:0000259" key="1">
    <source>
        <dbReference type="Pfam" id="PF12146"/>
    </source>
</evidence>
<dbReference type="EMBL" id="RXNU01000012">
    <property type="protein sequence ID" value="RTR37428.1"/>
    <property type="molecule type" value="Genomic_DNA"/>
</dbReference>
<feature type="domain" description="Serine aminopeptidase S33" evidence="1">
    <location>
        <begin position="48"/>
        <end position="271"/>
    </location>
</feature>
<reference evidence="2 3" key="1">
    <citation type="submission" date="2018-12" db="EMBL/GenBank/DDBJ databases">
        <authorList>
            <person name="Yu L."/>
        </authorList>
    </citation>
    <scope>NUCLEOTIDE SEQUENCE [LARGE SCALE GENOMIC DNA]</scope>
    <source>
        <strain evidence="2 3">HAW-EB2</strain>
    </source>
</reference>
<protein>
    <submittedName>
        <fullName evidence="2">Alpha/beta hydrolase</fullName>
    </submittedName>
</protein>
<dbReference type="PANTHER" id="PTHR11005">
    <property type="entry name" value="LYSOSOMAL ACID LIPASE-RELATED"/>
    <property type="match status" value="1"/>
</dbReference>
<sequence>MAIKQDSHFIPYLGGRLHLRQIRSSDTDIKDMSKPPILMLHGAMSNGRVFYSETGRGLACFLAEAGFVVYALDTQGRGLSTPKLQRGFTGGQGEVIRDQLPLIHHYILGLHPKVSKVHWCGHSWGGVLMASAISRFPLFQDSVASLLTFGSKRRIKIRSLKKWMMVDLGWNKLAQAIAWSHGYLAADKWRMGMDNESRQSLAQSIDWVRGDWIDHDDGFDYARAARGVAEQGKWPKSWFIAGSGDHVLGNPADVQRMVKECQLKDVNYTLLSKAKGYKHDYGHADMLTHKDAVDDHFVQVRQWYLNSHTSTRHR</sequence>
<gene>
    <name evidence="2" type="ORF">EKG38_18345</name>
</gene>